<gene>
    <name evidence="1" type="ORF">N7U62_01360</name>
</gene>
<evidence type="ECO:0000313" key="2">
    <source>
        <dbReference type="Proteomes" id="UP001300692"/>
    </source>
</evidence>
<name>A0ABT3CNR8_9BACT</name>
<accession>A0ABT3CNR8</accession>
<sequence>MNPQTILNVPRGNPTQAVNELNRLHEQITGINDEILEITRSKRPNEIYDLINSLITDLNLFDRTYSDDNSLIIQLKDFPEKHTDAYSDKKADQIFKLSDLSEKINQSLNDLKQKSNFVISEFDKTHKASPKNYAELRIGTDKDVPMISDFTLILESIQDLYDFICFIYKIDEKKNHIILNHIATGSWFTEILGIKQVVITIENLLKEFGSFLRDLINGTINRERFENECKKAETFINLMKLAKENGIDNAELGIFKSLKPLVDSFSTETTTIFINEKEILELKELEKLTLIERKKKRTELLENINLLLEEGEKNKNDTKH</sequence>
<proteinExistence type="predicted"/>
<comment type="caution">
    <text evidence="1">The sequence shown here is derived from an EMBL/GenBank/DDBJ whole genome shotgun (WGS) entry which is preliminary data.</text>
</comment>
<reference evidence="1 2" key="1">
    <citation type="submission" date="2022-10" db="EMBL/GenBank/DDBJ databases">
        <title>Comparative genomics and taxonomic characterization of three novel marine species of genus Reichenbachiella exhibiting antioxidant and polysaccharide degradation activities.</title>
        <authorList>
            <person name="Muhammad N."/>
            <person name="Lee Y.-J."/>
            <person name="Ko J."/>
            <person name="Kim S.-G."/>
        </authorList>
    </citation>
    <scope>NUCLEOTIDE SEQUENCE [LARGE SCALE GENOMIC DNA]</scope>
    <source>
        <strain evidence="1 2">ABR2-5</strain>
    </source>
</reference>
<organism evidence="1 2">
    <name type="scientific">Reichenbachiella ulvae</name>
    <dbReference type="NCBI Taxonomy" id="2980104"/>
    <lineage>
        <taxon>Bacteria</taxon>
        <taxon>Pseudomonadati</taxon>
        <taxon>Bacteroidota</taxon>
        <taxon>Cytophagia</taxon>
        <taxon>Cytophagales</taxon>
        <taxon>Reichenbachiellaceae</taxon>
        <taxon>Reichenbachiella</taxon>
    </lineage>
</organism>
<protein>
    <submittedName>
        <fullName evidence="1">Uncharacterized protein</fullName>
    </submittedName>
</protein>
<dbReference type="Proteomes" id="UP001300692">
    <property type="component" value="Unassembled WGS sequence"/>
</dbReference>
<dbReference type="RefSeq" id="WP_264136079.1">
    <property type="nucleotide sequence ID" value="NZ_JAOYOD010000001.1"/>
</dbReference>
<dbReference type="EMBL" id="JAOYOD010000001">
    <property type="protein sequence ID" value="MCV9385287.1"/>
    <property type="molecule type" value="Genomic_DNA"/>
</dbReference>
<keyword evidence="2" id="KW-1185">Reference proteome</keyword>
<evidence type="ECO:0000313" key="1">
    <source>
        <dbReference type="EMBL" id="MCV9385287.1"/>
    </source>
</evidence>